<evidence type="ECO:0000313" key="1">
    <source>
        <dbReference type="EMBL" id="RKF61154.1"/>
    </source>
</evidence>
<dbReference type="Proteomes" id="UP000285405">
    <property type="component" value="Unassembled WGS sequence"/>
</dbReference>
<sequence>MLERLALWRITKYVRPTSLSGLQQLDFNIRNGSTNTKRLVTRLYQLVIYKVH</sequence>
<protein>
    <submittedName>
        <fullName evidence="1">Uncharacterized protein</fullName>
    </submittedName>
</protein>
<evidence type="ECO:0000313" key="2">
    <source>
        <dbReference type="Proteomes" id="UP000285405"/>
    </source>
</evidence>
<gene>
    <name evidence="1" type="ORF">GcC1_159010</name>
</gene>
<dbReference type="AlphaFoldDB" id="A0A420HUN2"/>
<organism evidence="1 2">
    <name type="scientific">Golovinomyces cichoracearum</name>
    <dbReference type="NCBI Taxonomy" id="62708"/>
    <lineage>
        <taxon>Eukaryota</taxon>
        <taxon>Fungi</taxon>
        <taxon>Dikarya</taxon>
        <taxon>Ascomycota</taxon>
        <taxon>Pezizomycotina</taxon>
        <taxon>Leotiomycetes</taxon>
        <taxon>Erysiphales</taxon>
        <taxon>Erysiphaceae</taxon>
        <taxon>Golovinomyces</taxon>
    </lineage>
</organism>
<comment type="caution">
    <text evidence="1">The sequence shown here is derived from an EMBL/GenBank/DDBJ whole genome shotgun (WGS) entry which is preliminary data.</text>
</comment>
<dbReference type="EMBL" id="MCBR01015937">
    <property type="protein sequence ID" value="RKF61154.1"/>
    <property type="molecule type" value="Genomic_DNA"/>
</dbReference>
<reference evidence="1 2" key="1">
    <citation type="journal article" date="2018" name="BMC Genomics">
        <title>Comparative genome analyses reveal sequence features reflecting distinct modes of host-adaptation between dicot and monocot powdery mildew.</title>
        <authorList>
            <person name="Wu Y."/>
            <person name="Ma X."/>
            <person name="Pan Z."/>
            <person name="Kale S.D."/>
            <person name="Song Y."/>
            <person name="King H."/>
            <person name="Zhang Q."/>
            <person name="Presley C."/>
            <person name="Deng X."/>
            <person name="Wei C.I."/>
            <person name="Xiao S."/>
        </authorList>
    </citation>
    <scope>NUCLEOTIDE SEQUENCE [LARGE SCALE GENOMIC DNA]</scope>
    <source>
        <strain evidence="1">UCSC1</strain>
    </source>
</reference>
<proteinExistence type="predicted"/>
<accession>A0A420HUN2</accession>
<name>A0A420HUN2_9PEZI</name>